<accession>A0ABQ6AQC3</accession>
<keyword evidence="1" id="KW-0812">Transmembrane</keyword>
<evidence type="ECO:0000313" key="3">
    <source>
        <dbReference type="Proteomes" id="UP001156905"/>
    </source>
</evidence>
<evidence type="ECO:0008006" key="4">
    <source>
        <dbReference type="Google" id="ProtNLM"/>
    </source>
</evidence>
<gene>
    <name evidence="2" type="ORF">GCM10007857_04660</name>
</gene>
<dbReference type="EMBL" id="BSOW01000002">
    <property type="protein sequence ID" value="GLR83756.1"/>
    <property type="molecule type" value="Genomic_DNA"/>
</dbReference>
<evidence type="ECO:0000313" key="2">
    <source>
        <dbReference type="EMBL" id="GLR83756.1"/>
    </source>
</evidence>
<sequence length="74" mass="7992">MWAMAQNSILLFFRGKLFAEPVKAYRQIAIGVAITAILLVALATIGVPIWGASVVAAAIGGGLQPYLFRNLRYQ</sequence>
<evidence type="ECO:0000256" key="1">
    <source>
        <dbReference type="SAM" id="Phobius"/>
    </source>
</evidence>
<keyword evidence="1" id="KW-1133">Transmembrane helix</keyword>
<organism evidence="2 3">
    <name type="scientific">Bradyrhizobium iriomotense</name>
    <dbReference type="NCBI Taxonomy" id="441950"/>
    <lineage>
        <taxon>Bacteria</taxon>
        <taxon>Pseudomonadati</taxon>
        <taxon>Pseudomonadota</taxon>
        <taxon>Alphaproteobacteria</taxon>
        <taxon>Hyphomicrobiales</taxon>
        <taxon>Nitrobacteraceae</taxon>
        <taxon>Bradyrhizobium</taxon>
    </lineage>
</organism>
<keyword evidence="3" id="KW-1185">Reference proteome</keyword>
<comment type="caution">
    <text evidence="2">The sequence shown here is derived from an EMBL/GenBank/DDBJ whole genome shotgun (WGS) entry which is preliminary data.</text>
</comment>
<dbReference type="Proteomes" id="UP001156905">
    <property type="component" value="Unassembled WGS sequence"/>
</dbReference>
<keyword evidence="1" id="KW-0472">Membrane</keyword>
<protein>
    <recommendedName>
        <fullName evidence="4">Polysaccharide biosynthesis protein C-terminal domain-containing protein</fullName>
    </recommendedName>
</protein>
<reference evidence="3" key="1">
    <citation type="journal article" date="2019" name="Int. J. Syst. Evol. Microbiol.">
        <title>The Global Catalogue of Microorganisms (GCM) 10K type strain sequencing project: providing services to taxonomists for standard genome sequencing and annotation.</title>
        <authorList>
            <consortium name="The Broad Institute Genomics Platform"/>
            <consortium name="The Broad Institute Genome Sequencing Center for Infectious Disease"/>
            <person name="Wu L."/>
            <person name="Ma J."/>
        </authorList>
    </citation>
    <scope>NUCLEOTIDE SEQUENCE [LARGE SCALE GENOMIC DNA]</scope>
    <source>
        <strain evidence="3">NBRC 102520</strain>
    </source>
</reference>
<feature type="transmembrane region" description="Helical" evidence="1">
    <location>
        <begin position="24"/>
        <end position="43"/>
    </location>
</feature>
<name>A0ABQ6AQC3_9BRAD</name>
<proteinExistence type="predicted"/>